<dbReference type="InterPro" id="IPR043472">
    <property type="entry name" value="Macro_dom-like"/>
</dbReference>
<dbReference type="PANTHER" id="PTHR12521:SF0">
    <property type="entry name" value="ADP-RIBOSE GLYCOHYDROLASE OARD1"/>
    <property type="match status" value="1"/>
</dbReference>
<evidence type="ECO:0000313" key="3">
    <source>
        <dbReference type="EMBL" id="AQT06674.1"/>
    </source>
</evidence>
<sequence length="197" mass="21426">MPIFISDEKSVFDVWHADVLVNTVNCQGAMGAGLAKAFLDRFPSIYRPYEAACGLRLNCDGSPLPSFDRTPKSRLPPCLCEGQFDRACSIHRMRPGAVQAVRVAPSGAHPSVAVILNLPTKILWNGPSSLDVVTRSVSELASGLRRAEDRFLTVAMPPPGCGFGGLDWEAEVKPIVMKLLVDVPQEVVVCLNRRQRG</sequence>
<feature type="domain" description="Macro" evidence="2">
    <location>
        <begin position="1"/>
        <end position="197"/>
    </location>
</feature>
<dbReference type="GO" id="GO:0140291">
    <property type="term" value="P:peptidyl-glutamate ADP-deribosylation"/>
    <property type="evidence" value="ECO:0007669"/>
    <property type="project" value="TreeGrafter"/>
</dbReference>
<dbReference type="InterPro" id="IPR002589">
    <property type="entry name" value="Macro_dom"/>
</dbReference>
<organism evidence="3 4">
    <name type="scientific">Acetobacter persici</name>
    <dbReference type="NCBI Taxonomy" id="1076596"/>
    <lineage>
        <taxon>Bacteria</taxon>
        <taxon>Pseudomonadati</taxon>
        <taxon>Pseudomonadota</taxon>
        <taxon>Alphaproteobacteria</taxon>
        <taxon>Acetobacterales</taxon>
        <taxon>Acetobacteraceae</taxon>
        <taxon>Acetobacter</taxon>
    </lineage>
</organism>
<accession>A0A1U9LJN6</accession>
<dbReference type="Gene3D" id="3.40.220.10">
    <property type="entry name" value="Leucine Aminopeptidase, subunit E, domain 1"/>
    <property type="match status" value="1"/>
</dbReference>
<evidence type="ECO:0000259" key="2">
    <source>
        <dbReference type="PROSITE" id="PS51154"/>
    </source>
</evidence>
<evidence type="ECO:0000313" key="4">
    <source>
        <dbReference type="Proteomes" id="UP000189055"/>
    </source>
</evidence>
<dbReference type="InterPro" id="IPR050892">
    <property type="entry name" value="ADP-ribose_metab_enzymes"/>
</dbReference>
<dbReference type="PROSITE" id="PS51154">
    <property type="entry name" value="MACRO"/>
    <property type="match status" value="1"/>
</dbReference>
<name>A0A1U9LJN6_9PROT</name>
<dbReference type="Proteomes" id="UP000189055">
    <property type="component" value="Plasmid pAC1084_1"/>
</dbReference>
<dbReference type="KEGG" id="aper:A0U91_16855"/>
<dbReference type="AlphaFoldDB" id="A0A1U9LJN6"/>
<keyword evidence="3" id="KW-0614">Plasmid</keyword>
<reference evidence="3 4" key="1">
    <citation type="submission" date="2016-03" db="EMBL/GenBank/DDBJ databases">
        <title>Acetic acid bacteria sequencing.</title>
        <authorList>
            <person name="Brandt J."/>
            <person name="Jakob F."/>
            <person name="Vogel R.F."/>
        </authorList>
    </citation>
    <scope>NUCLEOTIDE SEQUENCE [LARGE SCALE GENOMIC DNA]</scope>
    <source>
        <strain evidence="3 4">TMW2.1084</strain>
        <plasmid evidence="4">pac1084_1</plasmid>
    </source>
</reference>
<geneLocation type="plasmid" evidence="4">
    <name>pac1084_1</name>
</geneLocation>
<evidence type="ECO:0000256" key="1">
    <source>
        <dbReference type="ARBA" id="ARBA00035885"/>
    </source>
</evidence>
<gene>
    <name evidence="3" type="ORF">A0U91_16855</name>
</gene>
<protein>
    <recommendedName>
        <fullName evidence="2">Macro domain-containing protein</fullName>
    </recommendedName>
</protein>
<dbReference type="EMBL" id="CP014688">
    <property type="protein sequence ID" value="AQT06674.1"/>
    <property type="molecule type" value="Genomic_DNA"/>
</dbReference>
<dbReference type="PANTHER" id="PTHR12521">
    <property type="entry name" value="PROTEIN C6ORF130"/>
    <property type="match status" value="1"/>
</dbReference>
<dbReference type="SUPFAM" id="SSF52949">
    <property type="entry name" value="Macro domain-like"/>
    <property type="match status" value="1"/>
</dbReference>
<proteinExistence type="predicted"/>
<comment type="catalytic activity">
    <reaction evidence="1">
        <text>an N-(ADP-alpha-D-ribosyl)-thymidine in DNA + H2O = a thymidine in DNA + ADP-D-ribose</text>
        <dbReference type="Rhea" id="RHEA:71655"/>
        <dbReference type="Rhea" id="RHEA-COMP:13556"/>
        <dbReference type="Rhea" id="RHEA-COMP:18051"/>
        <dbReference type="ChEBI" id="CHEBI:15377"/>
        <dbReference type="ChEBI" id="CHEBI:57967"/>
        <dbReference type="ChEBI" id="CHEBI:137386"/>
        <dbReference type="ChEBI" id="CHEBI:191199"/>
    </reaction>
    <physiologicalReaction direction="left-to-right" evidence="1">
        <dbReference type="Rhea" id="RHEA:71656"/>
    </physiologicalReaction>
</comment>